<keyword evidence="2" id="KW-0560">Oxidoreductase</keyword>
<feature type="domain" description="Enoyl reductase (ER)" evidence="4">
    <location>
        <begin position="59"/>
        <end position="439"/>
    </location>
</feature>
<dbReference type="InterPro" id="IPR047122">
    <property type="entry name" value="Trans-enoyl_RdTase-like"/>
</dbReference>
<dbReference type="InterPro" id="IPR013154">
    <property type="entry name" value="ADH-like_N"/>
</dbReference>
<feature type="compositionally biased region" description="Basic and acidic residues" evidence="3">
    <location>
        <begin position="14"/>
        <end position="29"/>
    </location>
</feature>
<dbReference type="InterPro" id="IPR036291">
    <property type="entry name" value="NAD(P)-bd_dom_sf"/>
</dbReference>
<evidence type="ECO:0000313" key="5">
    <source>
        <dbReference type="EMBL" id="CEO56459.1"/>
    </source>
</evidence>
<feature type="region of interest" description="Disordered" evidence="3">
    <location>
        <begin position="328"/>
        <end position="351"/>
    </location>
</feature>
<dbReference type="AlphaFoldDB" id="A0A0B7KH44"/>
<dbReference type="InterPro" id="IPR020843">
    <property type="entry name" value="ER"/>
</dbReference>
<dbReference type="CDD" id="cd08249">
    <property type="entry name" value="enoyl_reductase_like"/>
    <property type="match status" value="1"/>
</dbReference>
<dbReference type="InterPro" id="IPR011032">
    <property type="entry name" value="GroES-like_sf"/>
</dbReference>
<evidence type="ECO:0000256" key="3">
    <source>
        <dbReference type="SAM" id="MobiDB-lite"/>
    </source>
</evidence>
<dbReference type="PANTHER" id="PTHR43482:SF2">
    <property type="entry name" value="ZINC-BINDING DEHYDROGENASE FAMILY, PUTATIVE (AFU_ORTHOLOGUE AFUA_3G15030)-RELATED"/>
    <property type="match status" value="1"/>
</dbReference>
<dbReference type="SUPFAM" id="SSF50129">
    <property type="entry name" value="GroES-like"/>
    <property type="match status" value="1"/>
</dbReference>
<organism evidence="5">
    <name type="scientific">Bionectria ochroleuca</name>
    <name type="common">Gliocladium roseum</name>
    <dbReference type="NCBI Taxonomy" id="29856"/>
    <lineage>
        <taxon>Eukaryota</taxon>
        <taxon>Fungi</taxon>
        <taxon>Dikarya</taxon>
        <taxon>Ascomycota</taxon>
        <taxon>Pezizomycotina</taxon>
        <taxon>Sordariomycetes</taxon>
        <taxon>Hypocreomycetidae</taxon>
        <taxon>Hypocreales</taxon>
        <taxon>Bionectriaceae</taxon>
        <taxon>Clonostachys</taxon>
    </lineage>
</organism>
<evidence type="ECO:0000256" key="1">
    <source>
        <dbReference type="ARBA" id="ARBA00008072"/>
    </source>
</evidence>
<dbReference type="SMART" id="SM00829">
    <property type="entry name" value="PKS_ER"/>
    <property type="match status" value="1"/>
</dbReference>
<dbReference type="InterPro" id="IPR052585">
    <property type="entry name" value="Lipid_raft_assoc_Zn_ADH"/>
</dbReference>
<dbReference type="PANTHER" id="PTHR43482">
    <property type="entry name" value="PROTEIN AST1-RELATED"/>
    <property type="match status" value="1"/>
</dbReference>
<reference evidence="5" key="1">
    <citation type="submission" date="2015-01" db="EMBL/GenBank/DDBJ databases">
        <authorList>
            <person name="Durling Mikael"/>
        </authorList>
    </citation>
    <scope>NUCLEOTIDE SEQUENCE</scope>
</reference>
<dbReference type="SUPFAM" id="SSF51735">
    <property type="entry name" value="NAD(P)-binding Rossmann-fold domains"/>
    <property type="match status" value="1"/>
</dbReference>
<evidence type="ECO:0000259" key="4">
    <source>
        <dbReference type="SMART" id="SM00829"/>
    </source>
</evidence>
<dbReference type="GO" id="GO:0016651">
    <property type="term" value="F:oxidoreductase activity, acting on NAD(P)H"/>
    <property type="evidence" value="ECO:0007669"/>
    <property type="project" value="InterPro"/>
</dbReference>
<evidence type="ECO:0000256" key="2">
    <source>
        <dbReference type="ARBA" id="ARBA00023002"/>
    </source>
</evidence>
<proteinExistence type="inferred from homology"/>
<accession>A0A0B7KH44</accession>
<protein>
    <recommendedName>
        <fullName evidence="4">Enoyl reductase (ER) domain-containing protein</fullName>
    </recommendedName>
</protein>
<name>A0A0B7KH44_BIOOC</name>
<dbReference type="Gene3D" id="3.90.180.10">
    <property type="entry name" value="Medium-chain alcohol dehydrogenases, catalytic domain"/>
    <property type="match status" value="1"/>
</dbReference>
<sequence>MPEWLSSRRWSLRTRSEKRSRTPVEEKTGDITTTPAPAKVQPEIQIPDTQAAVLLHAPKQPYQLTSDHPVPELLHENEILVRTRAIGLNPIDWKSPDFNFGIPVLPFLSGRELAGDVVRANSKAGFDVGDRVVAISTDYRDQRKGAYQEYVVAPDYNVVRLPSHISYEEGSTVGVAFVAAALGLGVSMGVDFSQVVGGPDLFTLLRDIDESRIPADVRTESLAGIRNKERPKKGDWLAVWGGSSTSAHLTIQLAKLAGLRVVVMVDKAKHGLRISNHQSIRPDLLVDSHDPERAISIIKANTKGNLRFGLDTRGKETAEYLLRAISPESPLTKPGVDEDNLPTPPGTPSVDGHRSHLIGMSGLPKTAPGQEVLLHNVPIKLFHDVPEVGSALTSWLGRLLGEGIITLPDVLDVERGFENINSGLDRMRRGEISGGKLVVKV</sequence>
<comment type="similarity">
    <text evidence="1">Belongs to the zinc-containing alcohol dehydrogenase family.</text>
</comment>
<gene>
    <name evidence="5" type="ORF">BN869_000012517_1</name>
</gene>
<dbReference type="Gene3D" id="3.40.50.720">
    <property type="entry name" value="NAD(P)-binding Rossmann-like Domain"/>
    <property type="match status" value="1"/>
</dbReference>
<dbReference type="EMBL" id="CDPU01000067">
    <property type="protein sequence ID" value="CEO56459.1"/>
    <property type="molecule type" value="Genomic_DNA"/>
</dbReference>
<feature type="region of interest" description="Disordered" evidence="3">
    <location>
        <begin position="1"/>
        <end position="35"/>
    </location>
</feature>
<dbReference type="Pfam" id="PF08240">
    <property type="entry name" value="ADH_N"/>
    <property type="match status" value="1"/>
</dbReference>